<comment type="caution">
    <text evidence="1">The sequence shown here is derived from an EMBL/GenBank/DDBJ whole genome shotgun (WGS) entry which is preliminary data.</text>
</comment>
<protein>
    <recommendedName>
        <fullName evidence="3">DUF35 domain-containing protein</fullName>
    </recommendedName>
</protein>
<proteinExistence type="predicted"/>
<gene>
    <name evidence="1" type="ORF">AWC23_06405</name>
</gene>
<dbReference type="Proteomes" id="UP000193387">
    <property type="component" value="Unassembled WGS sequence"/>
</dbReference>
<evidence type="ECO:0008006" key="3">
    <source>
        <dbReference type="Google" id="ProtNLM"/>
    </source>
</evidence>
<organism evidence="1 2">
    <name type="scientific">Mycobacterium saskatchewanense</name>
    <dbReference type="NCBI Taxonomy" id="220927"/>
    <lineage>
        <taxon>Bacteria</taxon>
        <taxon>Bacillati</taxon>
        <taxon>Actinomycetota</taxon>
        <taxon>Actinomycetes</taxon>
        <taxon>Mycobacteriales</taxon>
        <taxon>Mycobacteriaceae</taxon>
        <taxon>Mycobacterium</taxon>
        <taxon>Mycobacterium simiae complex</taxon>
    </lineage>
</organism>
<evidence type="ECO:0000313" key="1">
    <source>
        <dbReference type="EMBL" id="ORW73710.1"/>
    </source>
</evidence>
<dbReference type="GO" id="GO:0016746">
    <property type="term" value="F:acyltransferase activity"/>
    <property type="evidence" value="ECO:0007669"/>
    <property type="project" value="InterPro"/>
</dbReference>
<dbReference type="InterPro" id="IPR012340">
    <property type="entry name" value="NA-bd_OB-fold"/>
</dbReference>
<dbReference type="SUPFAM" id="SSF53901">
    <property type="entry name" value="Thiolase-like"/>
    <property type="match status" value="1"/>
</dbReference>
<evidence type="ECO:0000313" key="2">
    <source>
        <dbReference type="Proteomes" id="UP000193387"/>
    </source>
</evidence>
<dbReference type="InterPro" id="IPR016039">
    <property type="entry name" value="Thiolase-like"/>
</dbReference>
<sequence length="423" mass="44930">MRRVCAADEDAVTMAVEAGLAALQSWGHRPQSVEMLVVALHQRDDAVDFGVNVQVVREALGLSDCVRTVVLSGADELSGVQALHTAGTSPSLVIAADEGSGRASWAGAAALIVEPVGPGAQRGMRWQEVKRASALTHRRWSGADNGHEPDLRYLAHRDRQLLAQLSMKTAAGLENVTHLHVVAGAARLPVAALLGLGSLEAAPTETAGMGVAGSVVAIVYNALHRPKGIAALCAIGSGQAVLLEMDADAVDPSRFTWSEPTETTQPAVVQEAGPELSFPLESPFYSRNWGFTLRLEAACCRVCGHVVFPPAQRPVCPRCHARSWSAVRLPRDGTVFACLENHFLPQGFPGSLVFVLGELSNGEKYWAPMPPEVRGQDVKIGDPIRLVLRRFTTRDGIAAYAMKFTKPEAVGAGTDASAFTSSP</sequence>
<dbReference type="Gene3D" id="3.40.47.10">
    <property type="match status" value="1"/>
</dbReference>
<keyword evidence="2" id="KW-1185">Reference proteome</keyword>
<reference evidence="1 2" key="1">
    <citation type="submission" date="2016-01" db="EMBL/GenBank/DDBJ databases">
        <title>The new phylogeny of the genus Mycobacterium.</title>
        <authorList>
            <person name="Tarcisio F."/>
            <person name="Conor M."/>
            <person name="Antonella G."/>
            <person name="Elisabetta G."/>
            <person name="Giulia F.S."/>
            <person name="Sara T."/>
            <person name="Anna F."/>
            <person name="Clotilde B."/>
            <person name="Roberto B."/>
            <person name="Veronica D.S."/>
            <person name="Fabio R."/>
            <person name="Monica P."/>
            <person name="Olivier J."/>
            <person name="Enrico T."/>
            <person name="Nicola S."/>
        </authorList>
    </citation>
    <scope>NUCLEOTIDE SEQUENCE [LARGE SCALE GENOMIC DNA]</scope>
    <source>
        <strain evidence="1 2">DSM 44616</strain>
    </source>
</reference>
<name>A0AAJ3NTJ2_9MYCO</name>
<dbReference type="SUPFAM" id="SSF50249">
    <property type="entry name" value="Nucleic acid-binding proteins"/>
    <property type="match status" value="1"/>
</dbReference>
<dbReference type="EMBL" id="LQPR01000013">
    <property type="protein sequence ID" value="ORW73710.1"/>
    <property type="molecule type" value="Genomic_DNA"/>
</dbReference>
<dbReference type="AlphaFoldDB" id="A0AAJ3NTJ2"/>
<accession>A0AAJ3NTJ2</accession>